<gene>
    <name evidence="1" type="ORF">EC580_012985</name>
</gene>
<evidence type="ECO:0000313" key="2">
    <source>
        <dbReference type="Proteomes" id="UP000271650"/>
    </source>
</evidence>
<name>A0ACD5HP09_9PROT</name>
<proteinExistence type="predicted"/>
<reference evidence="1 2" key="1">
    <citation type="journal article" date="2019" name="Int. J. Syst. Evol. Microbiol.">
        <title>Acidithiobacillus sulfuriphilus sp. nov.: an extremely acidophilic sulfur-oxidizing chemolithotroph isolated from a neutral pH environment.</title>
        <authorList>
            <person name="Falagan C."/>
            <person name="Moya-Beltran A."/>
            <person name="Castro M."/>
            <person name="Quatrini R."/>
            <person name="Johnson D.B."/>
        </authorList>
    </citation>
    <scope>NUCLEOTIDE SEQUENCE [LARGE SCALE GENOMIC DNA]</scope>
    <source>
        <strain evidence="1 2">CJ-2</strain>
    </source>
</reference>
<organism evidence="1 2">
    <name type="scientific">Acidithiobacillus sulfuriphilus</name>
    <dbReference type="NCBI Taxonomy" id="1867749"/>
    <lineage>
        <taxon>Bacteria</taxon>
        <taxon>Pseudomonadati</taxon>
        <taxon>Pseudomonadota</taxon>
        <taxon>Acidithiobacillia</taxon>
        <taxon>Acidithiobacillales</taxon>
        <taxon>Acidithiobacillaceae</taxon>
        <taxon>Acidithiobacillus</taxon>
    </lineage>
</organism>
<sequence>MLQARKSWKRFAGTVDTYADAGSTPGADGAASPSACLFAQIALEHDLPLLHDDADYERLKTVEPRLRFDGA</sequence>
<accession>A0ACD5HP09</accession>
<evidence type="ECO:0000313" key="1">
    <source>
        <dbReference type="EMBL" id="XRI76860.1"/>
    </source>
</evidence>
<protein>
    <submittedName>
        <fullName evidence="1">Uncharacterized protein</fullName>
    </submittedName>
</protein>
<dbReference type="Proteomes" id="UP000271650">
    <property type="component" value="Chromosome"/>
</dbReference>
<keyword evidence="2" id="KW-1185">Reference proteome</keyword>
<dbReference type="EMBL" id="CP127527">
    <property type="protein sequence ID" value="XRI76860.1"/>
    <property type="molecule type" value="Genomic_DNA"/>
</dbReference>